<dbReference type="NCBIfam" id="NF001299">
    <property type="entry name" value="PRK00241.1"/>
    <property type="match status" value="1"/>
</dbReference>
<evidence type="ECO:0000256" key="8">
    <source>
        <dbReference type="ARBA" id="ARBA00023027"/>
    </source>
</evidence>
<gene>
    <name evidence="11" type="primary">nudC</name>
    <name evidence="11" type="ORF">A6302_04038</name>
</gene>
<comment type="catalytic activity">
    <reaction evidence="9">
        <text>a 5'-end NAD(+)-phospho-ribonucleoside in mRNA + H2O = a 5'-end phospho-adenosine-phospho-ribonucleoside in mRNA + beta-nicotinamide D-ribonucleotide + 2 H(+)</text>
        <dbReference type="Rhea" id="RHEA:60876"/>
        <dbReference type="Rhea" id="RHEA-COMP:15698"/>
        <dbReference type="Rhea" id="RHEA-COMP:15719"/>
        <dbReference type="ChEBI" id="CHEBI:14649"/>
        <dbReference type="ChEBI" id="CHEBI:15377"/>
        <dbReference type="ChEBI" id="CHEBI:15378"/>
        <dbReference type="ChEBI" id="CHEBI:144029"/>
        <dbReference type="ChEBI" id="CHEBI:144051"/>
    </reaction>
    <physiologicalReaction direction="left-to-right" evidence="9">
        <dbReference type="Rhea" id="RHEA:60877"/>
    </physiologicalReaction>
</comment>
<accession>A0A1E3GX82</accession>
<dbReference type="AlphaFoldDB" id="A0A1E3GX82"/>
<dbReference type="InterPro" id="IPR000086">
    <property type="entry name" value="NUDIX_hydrolase_dom"/>
</dbReference>
<keyword evidence="8" id="KW-0520">NAD</keyword>
<sequence>MLLGWDAEGRPHVAALLAAVPEDVASLADLRALSVDGSTQAATLGIKAQARSLLHWNVSHRFCAACGGESLPALGGYRRDCPSCGASHFPRTDPVVIMMVLHAGRCLLGRQARFAPGVYSCLAGFLEPGETIEDAVRREIFEEAGLRLGAVAYHNSQPWPFPMTLMIGCYGEALGSDLVVDTVELEDCRWFDRDEVAAMTAGTHPDGLCVPPPPTIARHLIEHWLAEHAPADG</sequence>
<dbReference type="InterPro" id="IPR015376">
    <property type="entry name" value="Znr_NADH_PPase"/>
</dbReference>
<dbReference type="CDD" id="cd03429">
    <property type="entry name" value="NUDIX_NADH_pyrophosphatase_Nudt13"/>
    <property type="match status" value="1"/>
</dbReference>
<evidence type="ECO:0000256" key="7">
    <source>
        <dbReference type="ARBA" id="ARBA00022842"/>
    </source>
</evidence>
<keyword evidence="12" id="KW-1185">Reference proteome</keyword>
<dbReference type="Pfam" id="PF00293">
    <property type="entry name" value="NUDIX"/>
    <property type="match status" value="1"/>
</dbReference>
<evidence type="ECO:0000256" key="1">
    <source>
        <dbReference type="ARBA" id="ARBA00001946"/>
    </source>
</evidence>
<proteinExistence type="inferred from homology"/>
<dbReference type="GO" id="GO:0035529">
    <property type="term" value="F:NADH pyrophosphatase activity"/>
    <property type="evidence" value="ECO:0007669"/>
    <property type="project" value="TreeGrafter"/>
</dbReference>
<dbReference type="PROSITE" id="PS00893">
    <property type="entry name" value="NUDIX_BOX"/>
    <property type="match status" value="1"/>
</dbReference>
<dbReference type="GO" id="GO:0005829">
    <property type="term" value="C:cytosol"/>
    <property type="evidence" value="ECO:0007669"/>
    <property type="project" value="TreeGrafter"/>
</dbReference>
<keyword evidence="7" id="KW-0460">Magnesium</keyword>
<dbReference type="Gene3D" id="3.90.79.20">
    <property type="match status" value="1"/>
</dbReference>
<dbReference type="Pfam" id="PF09297">
    <property type="entry name" value="Zn_ribbon_NUD"/>
    <property type="match status" value="1"/>
</dbReference>
<dbReference type="Gene3D" id="3.90.79.10">
    <property type="entry name" value="Nucleoside Triphosphate Pyrophosphohydrolase"/>
    <property type="match status" value="1"/>
</dbReference>
<feature type="domain" description="Nudix hydrolase" evidence="10">
    <location>
        <begin position="90"/>
        <end position="222"/>
    </location>
</feature>
<evidence type="ECO:0000256" key="2">
    <source>
        <dbReference type="ARBA" id="ARBA00001947"/>
    </source>
</evidence>
<reference evidence="11 12" key="1">
    <citation type="submission" date="2016-07" db="EMBL/GenBank/DDBJ databases">
        <title>Draft Genome Sequence of Methylobrevis pamukkalensis PK2.</title>
        <authorList>
            <person name="Vasilenko O.V."/>
            <person name="Doronina N.V."/>
            <person name="Shmareva M.N."/>
            <person name="Tarlachkov S.V."/>
            <person name="Mustakhimov I."/>
            <person name="Trotsenko Y.A."/>
        </authorList>
    </citation>
    <scope>NUCLEOTIDE SEQUENCE [LARGE SCALE GENOMIC DNA]</scope>
    <source>
        <strain evidence="11 12">PK2</strain>
    </source>
</reference>
<dbReference type="InterPro" id="IPR049734">
    <property type="entry name" value="NudC-like_C"/>
</dbReference>
<evidence type="ECO:0000256" key="5">
    <source>
        <dbReference type="ARBA" id="ARBA00022723"/>
    </source>
</evidence>
<evidence type="ECO:0000256" key="4">
    <source>
        <dbReference type="ARBA" id="ARBA00012381"/>
    </source>
</evidence>
<dbReference type="EMBL" id="MCRJ01000147">
    <property type="protein sequence ID" value="ODN68668.1"/>
    <property type="molecule type" value="Genomic_DNA"/>
</dbReference>
<dbReference type="GO" id="GO:0046872">
    <property type="term" value="F:metal ion binding"/>
    <property type="evidence" value="ECO:0007669"/>
    <property type="project" value="UniProtKB-KW"/>
</dbReference>
<dbReference type="GO" id="GO:0019677">
    <property type="term" value="P:NAD+ catabolic process"/>
    <property type="evidence" value="ECO:0007669"/>
    <property type="project" value="TreeGrafter"/>
</dbReference>
<dbReference type="GO" id="GO:0110153">
    <property type="term" value="F:RNA NAD-cap (NMN-forming) hydrolase activity"/>
    <property type="evidence" value="ECO:0007669"/>
    <property type="project" value="RHEA"/>
</dbReference>
<dbReference type="InterPro" id="IPR015797">
    <property type="entry name" value="NUDIX_hydrolase-like_dom_sf"/>
</dbReference>
<evidence type="ECO:0000256" key="9">
    <source>
        <dbReference type="ARBA" id="ARBA00023679"/>
    </source>
</evidence>
<evidence type="ECO:0000313" key="12">
    <source>
        <dbReference type="Proteomes" id="UP000094622"/>
    </source>
</evidence>
<dbReference type="Proteomes" id="UP000094622">
    <property type="component" value="Unassembled WGS sequence"/>
</dbReference>
<comment type="cofactor">
    <cofactor evidence="1">
        <name>Mg(2+)</name>
        <dbReference type="ChEBI" id="CHEBI:18420"/>
    </cofactor>
</comment>
<name>A0A1E3GX82_9HYPH</name>
<dbReference type="PROSITE" id="PS51462">
    <property type="entry name" value="NUDIX"/>
    <property type="match status" value="1"/>
</dbReference>
<dbReference type="PANTHER" id="PTHR42904:SF6">
    <property type="entry name" value="NAD-CAPPED RNA HYDROLASE NUDT12"/>
    <property type="match status" value="1"/>
</dbReference>
<comment type="caution">
    <text evidence="11">The sequence shown here is derived from an EMBL/GenBank/DDBJ whole genome shotgun (WGS) entry which is preliminary data.</text>
</comment>
<organism evidence="11 12">
    <name type="scientific">Methylobrevis pamukkalensis</name>
    <dbReference type="NCBI Taxonomy" id="1439726"/>
    <lineage>
        <taxon>Bacteria</taxon>
        <taxon>Pseudomonadati</taxon>
        <taxon>Pseudomonadota</taxon>
        <taxon>Alphaproteobacteria</taxon>
        <taxon>Hyphomicrobiales</taxon>
        <taxon>Pleomorphomonadaceae</taxon>
        <taxon>Methylobrevis</taxon>
    </lineage>
</organism>
<evidence type="ECO:0000313" key="11">
    <source>
        <dbReference type="EMBL" id="ODN68668.1"/>
    </source>
</evidence>
<dbReference type="GO" id="GO:0006742">
    <property type="term" value="P:NADP+ catabolic process"/>
    <property type="evidence" value="ECO:0007669"/>
    <property type="project" value="TreeGrafter"/>
</dbReference>
<evidence type="ECO:0000259" key="10">
    <source>
        <dbReference type="PROSITE" id="PS51462"/>
    </source>
</evidence>
<keyword evidence="6 11" id="KW-0378">Hydrolase</keyword>
<dbReference type="SUPFAM" id="SSF55811">
    <property type="entry name" value="Nudix"/>
    <property type="match status" value="1"/>
</dbReference>
<dbReference type="EC" id="3.6.1.22" evidence="4"/>
<protein>
    <recommendedName>
        <fullName evidence="4">NAD(+) diphosphatase</fullName>
        <ecNumber evidence="4">3.6.1.22</ecNumber>
    </recommendedName>
</protein>
<dbReference type="InterPro" id="IPR050241">
    <property type="entry name" value="NAD-cap_RNA_hydrolase_NudC"/>
</dbReference>
<evidence type="ECO:0000256" key="3">
    <source>
        <dbReference type="ARBA" id="ARBA00009595"/>
    </source>
</evidence>
<comment type="cofactor">
    <cofactor evidence="2">
        <name>Zn(2+)</name>
        <dbReference type="ChEBI" id="CHEBI:29105"/>
    </cofactor>
</comment>
<dbReference type="InterPro" id="IPR020084">
    <property type="entry name" value="NUDIX_hydrolase_CS"/>
</dbReference>
<dbReference type="PANTHER" id="PTHR42904">
    <property type="entry name" value="NUDIX HYDROLASE, NUDC SUBFAMILY"/>
    <property type="match status" value="1"/>
</dbReference>
<comment type="similarity">
    <text evidence="3">Belongs to the Nudix hydrolase family. NudC subfamily.</text>
</comment>
<dbReference type="PATRIC" id="fig|1439726.3.peg.4266"/>
<keyword evidence="5" id="KW-0479">Metal-binding</keyword>
<evidence type="ECO:0000256" key="6">
    <source>
        <dbReference type="ARBA" id="ARBA00022801"/>
    </source>
</evidence>